<feature type="chain" id="PRO_5022899031" evidence="1">
    <location>
        <begin position="35"/>
        <end position="483"/>
    </location>
</feature>
<gene>
    <name evidence="3" type="ORF">FRY98_16890</name>
</gene>
<feature type="domain" description="SLH" evidence="2">
    <location>
        <begin position="33"/>
        <end position="96"/>
    </location>
</feature>
<dbReference type="SMART" id="SM00198">
    <property type="entry name" value="SCP"/>
    <property type="match status" value="1"/>
</dbReference>
<accession>A0A5D0CRW9</accession>
<dbReference type="AlphaFoldDB" id="A0A5D0CRW9"/>
<feature type="signal peptide" evidence="1">
    <location>
        <begin position="1"/>
        <end position="34"/>
    </location>
</feature>
<dbReference type="RefSeq" id="WP_148454037.1">
    <property type="nucleotide sequence ID" value="NZ_VSDO01000003.1"/>
</dbReference>
<keyword evidence="4" id="KW-1185">Reference proteome</keyword>
<evidence type="ECO:0000259" key="2">
    <source>
        <dbReference type="PROSITE" id="PS51272"/>
    </source>
</evidence>
<dbReference type="Gene3D" id="3.40.33.10">
    <property type="entry name" value="CAP"/>
    <property type="match status" value="1"/>
</dbReference>
<reference evidence="3 4" key="1">
    <citation type="submission" date="2019-08" db="EMBL/GenBank/DDBJ databases">
        <title>Genome sequencing of Paenibacillus faecis DSM 23593(T).</title>
        <authorList>
            <person name="Kook J.-K."/>
            <person name="Park S.-N."/>
            <person name="Lim Y.K."/>
        </authorList>
    </citation>
    <scope>NUCLEOTIDE SEQUENCE [LARGE SCALE GENOMIC DNA]</scope>
    <source>
        <strain evidence="3 4">DSM 23593</strain>
    </source>
</reference>
<proteinExistence type="predicted"/>
<dbReference type="Pfam" id="PF00188">
    <property type="entry name" value="CAP"/>
    <property type="match status" value="1"/>
</dbReference>
<comment type="caution">
    <text evidence="3">The sequence shown here is derived from an EMBL/GenBank/DDBJ whole genome shotgun (WGS) entry which is preliminary data.</text>
</comment>
<keyword evidence="1" id="KW-0732">Signal</keyword>
<dbReference type="EMBL" id="VSDO01000003">
    <property type="protein sequence ID" value="TYA12370.1"/>
    <property type="molecule type" value="Genomic_DNA"/>
</dbReference>
<dbReference type="SUPFAM" id="SSF55797">
    <property type="entry name" value="PR-1-like"/>
    <property type="match status" value="1"/>
</dbReference>
<evidence type="ECO:0000313" key="4">
    <source>
        <dbReference type="Proteomes" id="UP000325218"/>
    </source>
</evidence>
<evidence type="ECO:0000313" key="3">
    <source>
        <dbReference type="EMBL" id="TYA12370.1"/>
    </source>
</evidence>
<dbReference type="InterPro" id="IPR001119">
    <property type="entry name" value="SLH_dom"/>
</dbReference>
<dbReference type="Pfam" id="PF14504">
    <property type="entry name" value="CAP_assoc_N"/>
    <property type="match status" value="1"/>
</dbReference>
<dbReference type="InterPro" id="IPR029410">
    <property type="entry name" value="CAP_assoc"/>
</dbReference>
<name>A0A5D0CRW9_9BACL</name>
<dbReference type="CDD" id="cd05379">
    <property type="entry name" value="CAP_bacterial"/>
    <property type="match status" value="1"/>
</dbReference>
<dbReference type="InterPro" id="IPR014044">
    <property type="entry name" value="CAP_dom"/>
</dbReference>
<dbReference type="OrthoDB" id="9783944at2"/>
<dbReference type="InterPro" id="IPR035940">
    <property type="entry name" value="CAP_sf"/>
</dbReference>
<dbReference type="PANTHER" id="PTHR31157:SF1">
    <property type="entry name" value="SCP DOMAIN-CONTAINING PROTEIN"/>
    <property type="match status" value="1"/>
</dbReference>
<protein>
    <submittedName>
        <fullName evidence="3">Copper amine oxidase</fullName>
    </submittedName>
</protein>
<organism evidence="3 4">
    <name type="scientific">Paenibacillus faecis</name>
    <dbReference type="NCBI Taxonomy" id="862114"/>
    <lineage>
        <taxon>Bacteria</taxon>
        <taxon>Bacillati</taxon>
        <taxon>Bacillota</taxon>
        <taxon>Bacilli</taxon>
        <taxon>Bacillales</taxon>
        <taxon>Paenibacillaceae</taxon>
        <taxon>Paenibacillus</taxon>
    </lineage>
</organism>
<dbReference type="Pfam" id="PF00395">
    <property type="entry name" value="SLH"/>
    <property type="match status" value="1"/>
</dbReference>
<sequence length="483" mass="51851">MKRTLKRGMSSLAILGAAGAALMGAAGPAGVAKAAGFSDVPGSHWAYDMVMWSQENGVTSGYPDGTFRPTQAVTESEFLVMLVRAYPEKTIGEKKAGEPWYTPYYKVASDAGWPVANQPEQKITRGQVARLMAAVMGQSLAETEAVQLVLDKGLAQGKAGSPGVAGFAPNDALSRAEAQTFLYRLKQQTTSGSVPAAAEKPDKPAKAEAGIRLQGVAIGEAESKVTELLGQPARKDVTGHSMSWYIYNSDYKRYAQIGIAGGRVVALYSNSEGWQFEAGDTQGLKGLKSRADQLWGKGEAAGNQLVSYQAQGSRVLLFLDSHENGAVDGVMLQDKAYFDGVKSSGLSEAVLSATEQEIFDLTNAFRVKKGLKPLTWNDKAATAARLHSQDMAKRNYFEHETPDGLSAGDRMAAQGLKEYRTWGENIAAGYDDAIEAYNGWINSAGHRANILKSSFTTLGIGVALGSDKSEYQSYFTQNFYTPR</sequence>
<evidence type="ECO:0000256" key="1">
    <source>
        <dbReference type="SAM" id="SignalP"/>
    </source>
</evidence>
<dbReference type="PANTHER" id="PTHR31157">
    <property type="entry name" value="SCP DOMAIN-CONTAINING PROTEIN"/>
    <property type="match status" value="1"/>
</dbReference>
<dbReference type="PROSITE" id="PS51272">
    <property type="entry name" value="SLH"/>
    <property type="match status" value="1"/>
</dbReference>
<dbReference type="Proteomes" id="UP000325218">
    <property type="component" value="Unassembled WGS sequence"/>
</dbReference>